<protein>
    <submittedName>
        <fullName evidence="3">Uncharacterized protein</fullName>
    </submittedName>
</protein>
<name>A0A2Y9A7D6_9MICO</name>
<reference evidence="3 4" key="1">
    <citation type="submission" date="2016-10" db="EMBL/GenBank/DDBJ databases">
        <authorList>
            <person name="Cai Z."/>
        </authorList>
    </citation>
    <scope>NUCLEOTIDE SEQUENCE [LARGE SCALE GENOMIC DNA]</scope>
    <source>
        <strain evidence="3 4">CGMCC 1.10826</strain>
    </source>
</reference>
<keyword evidence="2" id="KW-0472">Membrane</keyword>
<keyword evidence="4" id="KW-1185">Reference proteome</keyword>
<dbReference type="RefSeq" id="WP_110852019.1">
    <property type="nucleotide sequence ID" value="NZ_QKLZ01000004.1"/>
</dbReference>
<feature type="region of interest" description="Disordered" evidence="1">
    <location>
        <begin position="64"/>
        <end position="85"/>
    </location>
</feature>
<evidence type="ECO:0000256" key="1">
    <source>
        <dbReference type="SAM" id="MobiDB-lite"/>
    </source>
</evidence>
<evidence type="ECO:0000256" key="2">
    <source>
        <dbReference type="SAM" id="Phobius"/>
    </source>
</evidence>
<keyword evidence="2" id="KW-1133">Transmembrane helix</keyword>
<gene>
    <name evidence="3" type="ORF">SAMN05216184_10489</name>
</gene>
<accession>A0A2Y9A7D6</accession>
<feature type="transmembrane region" description="Helical" evidence="2">
    <location>
        <begin position="6"/>
        <end position="22"/>
    </location>
</feature>
<proteinExistence type="predicted"/>
<evidence type="ECO:0000313" key="4">
    <source>
        <dbReference type="Proteomes" id="UP000250222"/>
    </source>
</evidence>
<evidence type="ECO:0000313" key="3">
    <source>
        <dbReference type="EMBL" id="SSA40354.1"/>
    </source>
</evidence>
<keyword evidence="2" id="KW-0812">Transmembrane</keyword>
<organism evidence="3 4">
    <name type="scientific">Georgenia satyanarayanai</name>
    <dbReference type="NCBI Taxonomy" id="860221"/>
    <lineage>
        <taxon>Bacteria</taxon>
        <taxon>Bacillati</taxon>
        <taxon>Actinomycetota</taxon>
        <taxon>Actinomycetes</taxon>
        <taxon>Micrococcales</taxon>
        <taxon>Bogoriellaceae</taxon>
        <taxon>Georgenia</taxon>
    </lineage>
</organism>
<dbReference type="AlphaFoldDB" id="A0A2Y9A7D6"/>
<sequence length="85" mass="9813">MLGEIAVLATAFGLGTILTKLVDRLLDRRKGRIQDEQTAWEQRDAEARQRRRLEEALHETRQMLADHGVDYDDMPTWPSRTAPPQ</sequence>
<dbReference type="Proteomes" id="UP000250222">
    <property type="component" value="Unassembled WGS sequence"/>
</dbReference>
<dbReference type="EMBL" id="UETB01000004">
    <property type="protein sequence ID" value="SSA40354.1"/>
    <property type="molecule type" value="Genomic_DNA"/>
</dbReference>